<dbReference type="PANTHER" id="PTHR46689">
    <property type="entry name" value="MEMBRANE PROTEIN, PUTATIVE-RELATED"/>
    <property type="match status" value="1"/>
</dbReference>
<dbReference type="PANTHER" id="PTHR46689:SF1">
    <property type="entry name" value="PHOD-LIKE PHOSPHATASE DOMAIN-CONTAINING PROTEIN"/>
    <property type="match status" value="1"/>
</dbReference>
<dbReference type="KEGG" id="pgri:PgNI_00249"/>
<feature type="compositionally biased region" description="Low complexity" evidence="1">
    <location>
        <begin position="493"/>
        <end position="505"/>
    </location>
</feature>
<organism evidence="3 4">
    <name type="scientific">Pyricularia grisea</name>
    <name type="common">Crabgrass-specific blast fungus</name>
    <name type="synonym">Magnaporthe grisea</name>
    <dbReference type="NCBI Taxonomy" id="148305"/>
    <lineage>
        <taxon>Eukaryota</taxon>
        <taxon>Fungi</taxon>
        <taxon>Dikarya</taxon>
        <taxon>Ascomycota</taxon>
        <taxon>Pezizomycotina</taxon>
        <taxon>Sordariomycetes</taxon>
        <taxon>Sordariomycetidae</taxon>
        <taxon>Magnaporthales</taxon>
        <taxon>Pyriculariaceae</taxon>
        <taxon>Pyricularia</taxon>
    </lineage>
</organism>
<feature type="region of interest" description="Disordered" evidence="1">
    <location>
        <begin position="1487"/>
        <end position="1526"/>
    </location>
</feature>
<dbReference type="InterPro" id="IPR038607">
    <property type="entry name" value="PhoD-like_sf"/>
</dbReference>
<dbReference type="GeneID" id="41955245"/>
<dbReference type="Pfam" id="PF19050">
    <property type="entry name" value="PhoD_2"/>
    <property type="match status" value="2"/>
</dbReference>
<feature type="compositionally biased region" description="Basic and acidic residues" evidence="1">
    <location>
        <begin position="1413"/>
        <end position="1422"/>
    </location>
</feature>
<feature type="region of interest" description="Disordered" evidence="1">
    <location>
        <begin position="1590"/>
        <end position="1615"/>
    </location>
</feature>
<protein>
    <recommendedName>
        <fullName evidence="2">PhoD-like phosphatase domain-containing protein</fullName>
    </recommendedName>
</protein>
<evidence type="ECO:0000256" key="1">
    <source>
        <dbReference type="SAM" id="MobiDB-lite"/>
    </source>
</evidence>
<feature type="region of interest" description="Disordered" evidence="1">
    <location>
        <begin position="581"/>
        <end position="626"/>
    </location>
</feature>
<feature type="compositionally biased region" description="Polar residues" evidence="1">
    <location>
        <begin position="124"/>
        <end position="138"/>
    </location>
</feature>
<feature type="compositionally biased region" description="Basic and acidic residues" evidence="1">
    <location>
        <begin position="226"/>
        <end position="243"/>
    </location>
</feature>
<feature type="compositionally biased region" description="Acidic residues" evidence="1">
    <location>
        <begin position="512"/>
        <end position="525"/>
    </location>
</feature>
<dbReference type="RefSeq" id="XP_030986318.1">
    <property type="nucleotide sequence ID" value="XM_031120331.1"/>
</dbReference>
<feature type="compositionally biased region" description="Pro residues" evidence="1">
    <location>
        <begin position="289"/>
        <end position="302"/>
    </location>
</feature>
<feature type="region of interest" description="Disordered" evidence="1">
    <location>
        <begin position="781"/>
        <end position="806"/>
    </location>
</feature>
<name>A0A6P8BGA4_PYRGI</name>
<feature type="region of interest" description="Disordered" evidence="1">
    <location>
        <begin position="1"/>
        <end position="545"/>
    </location>
</feature>
<feature type="compositionally biased region" description="Polar residues" evidence="1">
    <location>
        <begin position="42"/>
        <end position="66"/>
    </location>
</feature>
<reference evidence="4" key="3">
    <citation type="submission" date="2025-08" db="UniProtKB">
        <authorList>
            <consortium name="RefSeq"/>
        </authorList>
    </citation>
    <scope>IDENTIFICATION</scope>
    <source>
        <strain evidence="4">NI907</strain>
    </source>
</reference>
<feature type="region of interest" description="Disordered" evidence="1">
    <location>
        <begin position="1334"/>
        <end position="1471"/>
    </location>
</feature>
<feature type="compositionally biased region" description="Polar residues" evidence="1">
    <location>
        <begin position="1"/>
        <end position="11"/>
    </location>
</feature>
<sequence>MSHARSPSQSAPYWGELPPPRLHQHDQPSSLDTAAPRPKRGSVQTAISADLTESTQSPYATPTRSSFGGAYGLAPRPPSHPYGADQYPVEPAEKRQRRGSRQQELDGQTPADSVESSPNPPSAFSPTSRSGTMPSSPGASAILNPGPARHRGPPNQPGMEPEDSRAPNTVPSRHQSQRNGSYDSTATSTSRPGPNASVDANVGGHRKKFANDRSPLQKLELTLDSITKEEKRARVAAAEERARQRALGAAAEVTGPDHQQRSAAEPQGRQVQQETIAMHRGPLTQNPPEDGPLPEPRVPALPPAGHGASDIPKRNLSFRERTANRNDLNLPGVDERPPVIPPKIPIVRSGSNKLRKQPPGERHQRKTSMSQTPGGNREEPRFVPQRGPSVRIDAPPSPPDYSTAAGPRPGQKVSAHPSDGNVSPPNNKALPPSGPPQRTHSGKLVKAPSLRNKAHREGEVGQYTPPGPGNGVFGREQAPVTKGPIAFAGTLGPPAAITATRPATTQVHASDDDSDDDDSDDESVSSEEGHFARLPFVNRDSFRPGQGLFQKTTYLDEWTKATIGTLSGELLDLDSVKEKSTDKSQAWWETPPSKRRGSTSSRPRKAEAFDGEYDETNDSRDEDKACCERPTTSLEWRRVKTKTYALTRPTVLFVLTAPTRFKPPLYLKCGPLLRYSGIRIERGTSRTARAVPAPDREIWRGSILIVTRDEESSYEIAPTLRLFAQPIELLPPPPEMVSDEQGLAPEHVDPIAGHPKLGRRGETLYVRPIYHLEEAKDLSRDETDNGLFEKIRSPPDYPLEDGLTEPHGSFAARRQRAKLDGEKLDRYKDVRGFRLHAERGCTFWRFNIEVELKEREQRIAYRINRGPSTGFWVPARGQSMNIMFHSCNGFSATVNPNDLSGPDPMWRDVLNTHQARPFHVMVGGGDQLYMDAVMRETKIFKEWTDMRNPMHKHNAPFTPQLQDELEAYFLERYSMWFSQGLFGMASSQIPMVNIWDDHDIIDGFGSYPHHFMSTPVFSGLGNVAFKYYMLFQHQSVPDETEAVEPSWALGTKPGPYIAEQSRSVYMSLGGDVALLGVDCRTERTHDEVMSDESWQKLMDRCYDEIVKGRTKHLLVLLGVPIAYPRLVWLENILTSRLFEPVKALAKMGLMGGLLNRFDGGVEVLDDLDDHWTAKHHKKERKIIMEDLQDLAADRSVRVTILSGDVHLAAVGQFYSDPKLGIAKHKDFRYMPNIISSAIVNTPPPDMLADVLNKRNKVHILDNEDGEKKQTWEDMIPLFSHGVDGKPRNNKRLLPHRNWCAIRHYVPGDTPPPSPGIEEWVDPMGTPPKGGIMRRLSKKRPAEVSRPPVSGPGGLFRTFSRGERASADDVGPPPRPQGPTRTLSLTRGDFPSEKPSGGGIGGLLRRLSGRGRKPAVDKGKMADDGGINGQWGGYASDEDDEASNVPPAAAKRLGLRGGGATGRSRDYDVGSSSDEYYVGDESYFTAQPVHRDTRPQPPVEPPVQDFQPKPLHRTPTSMTAKQRKQGGSLDVNLEDALLVTLNVEVNAKDPAGITTPYRLLVPRLFYEYSDDPPEEPIPEPSGIKRLLSLKRNKSDPVRTGGGGLEMMGARGPPPAV</sequence>
<feature type="domain" description="PhoD-like phosphatase" evidence="2">
    <location>
        <begin position="878"/>
        <end position="1133"/>
    </location>
</feature>
<reference evidence="4" key="2">
    <citation type="submission" date="2019-10" db="EMBL/GenBank/DDBJ databases">
        <authorList>
            <consortium name="NCBI Genome Project"/>
        </authorList>
    </citation>
    <scope>NUCLEOTIDE SEQUENCE</scope>
    <source>
        <strain evidence="4">NI907</strain>
    </source>
</reference>
<evidence type="ECO:0000313" key="4">
    <source>
        <dbReference type="RefSeq" id="XP_030986318.1"/>
    </source>
</evidence>
<dbReference type="Gene3D" id="3.60.21.70">
    <property type="entry name" value="PhoD-like phosphatase"/>
    <property type="match status" value="1"/>
</dbReference>
<feature type="compositionally biased region" description="Basic and acidic residues" evidence="1">
    <location>
        <begin position="617"/>
        <end position="626"/>
    </location>
</feature>
<gene>
    <name evidence="4" type="ORF">PgNI_00249</name>
</gene>
<proteinExistence type="predicted"/>
<dbReference type="GO" id="GO:0016020">
    <property type="term" value="C:membrane"/>
    <property type="evidence" value="ECO:0007669"/>
    <property type="project" value="TreeGrafter"/>
</dbReference>
<reference evidence="4" key="1">
    <citation type="journal article" date="2019" name="Mol. Biol. Evol.">
        <title>Blast fungal genomes show frequent chromosomal changes, gene gains and losses, and effector gene turnover.</title>
        <authorList>
            <person name="Gomez Luciano L.B."/>
            <person name="Jason Tsai I."/>
            <person name="Chuma I."/>
            <person name="Tosa Y."/>
            <person name="Chen Y.H."/>
            <person name="Li J.Y."/>
            <person name="Li M.Y."/>
            <person name="Jade Lu M.Y."/>
            <person name="Nakayashiki H."/>
            <person name="Li W.H."/>
        </authorList>
    </citation>
    <scope>NUCLEOTIDE SEQUENCE</scope>
    <source>
        <strain evidence="4">NI907</strain>
    </source>
</reference>
<feature type="domain" description="PhoD-like phosphatase" evidence="2">
    <location>
        <begin position="1140"/>
        <end position="1306"/>
    </location>
</feature>
<dbReference type="InterPro" id="IPR043904">
    <property type="entry name" value="PhoD_2-like"/>
</dbReference>
<evidence type="ECO:0000313" key="3">
    <source>
        <dbReference type="Proteomes" id="UP000515153"/>
    </source>
</evidence>
<accession>A0A6P8BGA4</accession>
<dbReference type="InterPro" id="IPR018946">
    <property type="entry name" value="PhoD-like_MPP"/>
</dbReference>
<feature type="compositionally biased region" description="Basic and acidic residues" evidence="1">
    <location>
        <begin position="781"/>
        <end position="793"/>
    </location>
</feature>
<keyword evidence="3" id="KW-1185">Reference proteome</keyword>
<feature type="compositionally biased region" description="Basic and acidic residues" evidence="1">
    <location>
        <begin position="311"/>
        <end position="324"/>
    </location>
</feature>
<dbReference type="Proteomes" id="UP000515153">
    <property type="component" value="Unplaced"/>
</dbReference>
<feature type="compositionally biased region" description="Polar residues" evidence="1">
    <location>
        <begin position="166"/>
        <end position="192"/>
    </location>
</feature>
<evidence type="ECO:0000259" key="2">
    <source>
        <dbReference type="Pfam" id="PF19050"/>
    </source>
</evidence>
<dbReference type="CDD" id="cd07389">
    <property type="entry name" value="MPP_PhoD"/>
    <property type="match status" value="1"/>
</dbReference>